<keyword evidence="3" id="KW-1185">Reference proteome</keyword>
<dbReference type="Pfam" id="PF01636">
    <property type="entry name" value="APH"/>
    <property type="match status" value="1"/>
</dbReference>
<organism evidence="2 3">
    <name type="scientific">Cladorrhinum samala</name>
    <dbReference type="NCBI Taxonomy" id="585594"/>
    <lineage>
        <taxon>Eukaryota</taxon>
        <taxon>Fungi</taxon>
        <taxon>Dikarya</taxon>
        <taxon>Ascomycota</taxon>
        <taxon>Pezizomycotina</taxon>
        <taxon>Sordariomycetes</taxon>
        <taxon>Sordariomycetidae</taxon>
        <taxon>Sordariales</taxon>
        <taxon>Podosporaceae</taxon>
        <taxon>Cladorrhinum</taxon>
    </lineage>
</organism>
<evidence type="ECO:0000313" key="3">
    <source>
        <dbReference type="Proteomes" id="UP001321749"/>
    </source>
</evidence>
<dbReference type="EMBL" id="MU865050">
    <property type="protein sequence ID" value="KAK4458973.1"/>
    <property type="molecule type" value="Genomic_DNA"/>
</dbReference>
<evidence type="ECO:0000313" key="2">
    <source>
        <dbReference type="EMBL" id="KAK4458973.1"/>
    </source>
</evidence>
<dbReference type="AlphaFoldDB" id="A0AAV9HE54"/>
<feature type="domain" description="Aminoglycoside phosphotransferase" evidence="1">
    <location>
        <begin position="107"/>
        <end position="352"/>
    </location>
</feature>
<dbReference type="PANTHER" id="PTHR21310">
    <property type="entry name" value="AMINOGLYCOSIDE PHOSPHOTRANSFERASE-RELATED-RELATED"/>
    <property type="match status" value="1"/>
</dbReference>
<dbReference type="SUPFAM" id="SSF56112">
    <property type="entry name" value="Protein kinase-like (PK-like)"/>
    <property type="match status" value="1"/>
</dbReference>
<protein>
    <recommendedName>
        <fullName evidence="1">Aminoglycoside phosphotransferase domain-containing protein</fullName>
    </recommendedName>
</protein>
<dbReference type="InterPro" id="IPR002575">
    <property type="entry name" value="Aminoglycoside_PTrfase"/>
</dbReference>
<dbReference type="Gene3D" id="3.30.200.20">
    <property type="entry name" value="Phosphorylase Kinase, domain 1"/>
    <property type="match status" value="1"/>
</dbReference>
<sequence>MSDPKVPFADARDREVGMFPDELVEKHTQALFDDFLKKLSRKSVVDMLIELVAKYRGGKNPVWYRAERGSFNTCLVVEMDLDGEDGKKDQKAWAMMRMPIPGASIFPEEKVRAEAAVMRFVAQHSNIPVPRIYHVGTADENPTGLGPFLIMDYYKGVKFLANFLRDEPRSQQFNVLDLALPHSEIQKQYSKMAAILLELDRLPTMPRIGSLSYDEANAKFDVLSRPITQNMAELINSSGFPECVLPPVETTYTTSEDFFKHLANMNMAHLVFQQNRAVISADDARDRYMARHLFRKLAQKGFLTKPASTGGAERFKLFCDDLTPSNVLVDDEGNLVAVIDWEFAYFGPASDDPPWWLLLQKPEYWEPDGEVSMESGMLDDWTAKYPTYLNIFLRALEELEQGNTPEQASGEPLSARMRRNWENGNFWVNRAAREGNGFDPIFWKYIDERFHGKNERGGYEDRLELLSDSERSMMEKLVKQKMEERSANELVEWEPESQQSFLEWCIGQRHV</sequence>
<dbReference type="Proteomes" id="UP001321749">
    <property type="component" value="Unassembled WGS sequence"/>
</dbReference>
<dbReference type="PANTHER" id="PTHR21310:SF37">
    <property type="entry name" value="AMINOGLYCOSIDE PHOSPHOTRANSFERASE DOMAIN-CONTAINING PROTEIN"/>
    <property type="match status" value="1"/>
</dbReference>
<proteinExistence type="predicted"/>
<reference evidence="2" key="1">
    <citation type="journal article" date="2023" name="Mol. Phylogenet. Evol.">
        <title>Genome-scale phylogeny and comparative genomics of the fungal order Sordariales.</title>
        <authorList>
            <person name="Hensen N."/>
            <person name="Bonometti L."/>
            <person name="Westerberg I."/>
            <person name="Brannstrom I.O."/>
            <person name="Guillou S."/>
            <person name="Cros-Aarteil S."/>
            <person name="Calhoun S."/>
            <person name="Haridas S."/>
            <person name="Kuo A."/>
            <person name="Mondo S."/>
            <person name="Pangilinan J."/>
            <person name="Riley R."/>
            <person name="LaButti K."/>
            <person name="Andreopoulos B."/>
            <person name="Lipzen A."/>
            <person name="Chen C."/>
            <person name="Yan M."/>
            <person name="Daum C."/>
            <person name="Ng V."/>
            <person name="Clum A."/>
            <person name="Steindorff A."/>
            <person name="Ohm R.A."/>
            <person name="Martin F."/>
            <person name="Silar P."/>
            <person name="Natvig D.O."/>
            <person name="Lalanne C."/>
            <person name="Gautier V."/>
            <person name="Ament-Velasquez S.L."/>
            <person name="Kruys A."/>
            <person name="Hutchinson M.I."/>
            <person name="Powell A.J."/>
            <person name="Barry K."/>
            <person name="Miller A.N."/>
            <person name="Grigoriev I.V."/>
            <person name="Debuchy R."/>
            <person name="Gladieux P."/>
            <person name="Hiltunen Thoren M."/>
            <person name="Johannesson H."/>
        </authorList>
    </citation>
    <scope>NUCLEOTIDE SEQUENCE</scope>
    <source>
        <strain evidence="2">PSN324</strain>
    </source>
</reference>
<reference evidence="2" key="2">
    <citation type="submission" date="2023-06" db="EMBL/GenBank/DDBJ databases">
        <authorList>
            <consortium name="Lawrence Berkeley National Laboratory"/>
            <person name="Mondo S.J."/>
            <person name="Hensen N."/>
            <person name="Bonometti L."/>
            <person name="Westerberg I."/>
            <person name="Brannstrom I.O."/>
            <person name="Guillou S."/>
            <person name="Cros-Aarteil S."/>
            <person name="Calhoun S."/>
            <person name="Haridas S."/>
            <person name="Kuo A."/>
            <person name="Pangilinan J."/>
            <person name="Riley R."/>
            <person name="Labutti K."/>
            <person name="Andreopoulos B."/>
            <person name="Lipzen A."/>
            <person name="Chen C."/>
            <person name="Yanf M."/>
            <person name="Daum C."/>
            <person name="Ng V."/>
            <person name="Clum A."/>
            <person name="Steindorff A."/>
            <person name="Ohm R."/>
            <person name="Martin F."/>
            <person name="Silar P."/>
            <person name="Natvig D."/>
            <person name="Lalanne C."/>
            <person name="Gautier V."/>
            <person name="Ament-Velasquez S.L."/>
            <person name="Kruys A."/>
            <person name="Hutchinson M.I."/>
            <person name="Powell A.J."/>
            <person name="Barry K."/>
            <person name="Miller A.N."/>
            <person name="Grigoriev I.V."/>
            <person name="Debuchy R."/>
            <person name="Gladieux P."/>
            <person name="Thoren M.H."/>
            <person name="Johannesson H."/>
        </authorList>
    </citation>
    <scope>NUCLEOTIDE SEQUENCE</scope>
    <source>
        <strain evidence="2">PSN324</strain>
    </source>
</reference>
<comment type="caution">
    <text evidence="2">The sequence shown here is derived from an EMBL/GenBank/DDBJ whole genome shotgun (WGS) entry which is preliminary data.</text>
</comment>
<dbReference type="InterPro" id="IPR011009">
    <property type="entry name" value="Kinase-like_dom_sf"/>
</dbReference>
<dbReference type="Gene3D" id="3.90.1200.10">
    <property type="match status" value="1"/>
</dbReference>
<dbReference type="InterPro" id="IPR051678">
    <property type="entry name" value="AGP_Transferase"/>
</dbReference>
<accession>A0AAV9HE54</accession>
<evidence type="ECO:0000259" key="1">
    <source>
        <dbReference type="Pfam" id="PF01636"/>
    </source>
</evidence>
<name>A0AAV9HE54_9PEZI</name>
<gene>
    <name evidence="2" type="ORF">QBC42DRAFT_232718</name>
</gene>